<evidence type="ECO:0000259" key="1">
    <source>
        <dbReference type="SMART" id="SM00568"/>
    </source>
</evidence>
<organism evidence="2 3">
    <name type="scientific">Panagrolaimus superbus</name>
    <dbReference type="NCBI Taxonomy" id="310955"/>
    <lineage>
        <taxon>Eukaryota</taxon>
        <taxon>Metazoa</taxon>
        <taxon>Ecdysozoa</taxon>
        <taxon>Nematoda</taxon>
        <taxon>Chromadorea</taxon>
        <taxon>Rhabditida</taxon>
        <taxon>Tylenchina</taxon>
        <taxon>Panagrolaimomorpha</taxon>
        <taxon>Panagrolaimoidea</taxon>
        <taxon>Panagrolaimidae</taxon>
        <taxon>Panagrolaimus</taxon>
    </lineage>
</organism>
<feature type="domain" description="GRAM" evidence="1">
    <location>
        <begin position="142"/>
        <end position="209"/>
    </location>
</feature>
<sequence>MVWTKPDSVLVSQPFWVNECQNFYFLLQRRKGHGTKGIGSLFVATIDSVFDTRPAPFRILYHHESVDTQISIVIAIAIHHAEILKHWEWLETNVLPTLASFDSEDDVRKFVITKIEGLCSIEESGTRPSEELEHISNHAVLHKFHKVFDLPTEEKLVNYYSCSYWKGKMPNQGKLFLSVNFLCFYSFIVGNQTKIKIRWTEVIKLEKNMPFLLPQSITVVTRSDSYDFSMLLNFDETYKLASQLANLAMKQLVEEEGFNEDPVLRHKMLSESSRKKSSKNIVSFVKRDLDARQRSENYR</sequence>
<dbReference type="PANTHER" id="PTHR47666:SF1">
    <property type="entry name" value="PROTEIN VASCULAR ASSOCIATED DEATH 1, CHLOROPLASTIC"/>
    <property type="match status" value="1"/>
</dbReference>
<dbReference type="SMART" id="SM00568">
    <property type="entry name" value="GRAM"/>
    <property type="match status" value="1"/>
</dbReference>
<dbReference type="WBParaSite" id="PSU_v2.g19680.t1">
    <property type="protein sequence ID" value="PSU_v2.g19680.t1"/>
    <property type="gene ID" value="PSU_v2.g19680"/>
</dbReference>
<protein>
    <submittedName>
        <fullName evidence="3">GRAM domain-containing protein</fullName>
    </submittedName>
</protein>
<dbReference type="PANTHER" id="PTHR47666">
    <property type="entry name" value="PROTEIN VASCULAR ASSOCIATED DEATH 1, CHLOROPLASTIC"/>
    <property type="match status" value="1"/>
</dbReference>
<proteinExistence type="predicted"/>
<evidence type="ECO:0000313" key="2">
    <source>
        <dbReference type="Proteomes" id="UP000887577"/>
    </source>
</evidence>
<keyword evidence="2" id="KW-1185">Reference proteome</keyword>
<dbReference type="FunFam" id="2.30.29.30:FF:000013">
    <property type="entry name" value="Putative TBC1 domain family member 8B"/>
    <property type="match status" value="1"/>
</dbReference>
<dbReference type="Gene3D" id="2.30.29.30">
    <property type="entry name" value="Pleckstrin-homology domain (PH domain)/Phosphotyrosine-binding domain (PTB)"/>
    <property type="match status" value="1"/>
</dbReference>
<dbReference type="AlphaFoldDB" id="A0A914YH84"/>
<dbReference type="InterPro" id="IPR004182">
    <property type="entry name" value="GRAM"/>
</dbReference>
<name>A0A914YH84_9BILA</name>
<accession>A0A914YH84</accession>
<dbReference type="Pfam" id="PF02893">
    <property type="entry name" value="GRAM"/>
    <property type="match status" value="1"/>
</dbReference>
<evidence type="ECO:0000313" key="3">
    <source>
        <dbReference type="WBParaSite" id="PSU_v2.g19680.t1"/>
    </source>
</evidence>
<reference evidence="3" key="1">
    <citation type="submission" date="2022-11" db="UniProtKB">
        <authorList>
            <consortium name="WormBaseParasite"/>
        </authorList>
    </citation>
    <scope>IDENTIFICATION</scope>
</reference>
<dbReference type="InterPro" id="IPR011993">
    <property type="entry name" value="PH-like_dom_sf"/>
</dbReference>
<dbReference type="Proteomes" id="UP000887577">
    <property type="component" value="Unplaced"/>
</dbReference>